<feature type="region of interest" description="Disordered" evidence="1">
    <location>
        <begin position="1"/>
        <end position="59"/>
    </location>
</feature>
<organism evidence="2 3">
    <name type="scientific">Ensete ventricosum</name>
    <name type="common">Abyssinian banana</name>
    <name type="synonym">Musa ensete</name>
    <dbReference type="NCBI Taxonomy" id="4639"/>
    <lineage>
        <taxon>Eukaryota</taxon>
        <taxon>Viridiplantae</taxon>
        <taxon>Streptophyta</taxon>
        <taxon>Embryophyta</taxon>
        <taxon>Tracheophyta</taxon>
        <taxon>Spermatophyta</taxon>
        <taxon>Magnoliopsida</taxon>
        <taxon>Liliopsida</taxon>
        <taxon>Zingiberales</taxon>
        <taxon>Musaceae</taxon>
        <taxon>Ensete</taxon>
    </lineage>
</organism>
<feature type="compositionally biased region" description="Basic and acidic residues" evidence="1">
    <location>
        <begin position="27"/>
        <end position="44"/>
    </location>
</feature>
<sequence>GEEETMAKRAGKVLEAEEPKGIYPEGANKDLEGGEEPGVREAAGDYRGGGNWRSEWELE</sequence>
<accession>A0A426XGW5</accession>
<proteinExistence type="predicted"/>
<protein>
    <submittedName>
        <fullName evidence="2">Uncharacterized protein</fullName>
    </submittedName>
</protein>
<comment type="caution">
    <text evidence="2">The sequence shown here is derived from an EMBL/GenBank/DDBJ whole genome shotgun (WGS) entry which is preliminary data.</text>
</comment>
<dbReference type="EMBL" id="AMZH03020950">
    <property type="protein sequence ID" value="RRT38706.1"/>
    <property type="molecule type" value="Genomic_DNA"/>
</dbReference>
<name>A0A426XGW5_ENSVE</name>
<gene>
    <name evidence="2" type="ORF">B296_00039770</name>
</gene>
<reference evidence="2 3" key="1">
    <citation type="journal article" date="2014" name="Agronomy (Basel)">
        <title>A Draft Genome Sequence for Ensete ventricosum, the Drought-Tolerant Tree Against Hunger.</title>
        <authorList>
            <person name="Harrison J."/>
            <person name="Moore K.A."/>
            <person name="Paszkiewicz K."/>
            <person name="Jones T."/>
            <person name="Grant M."/>
            <person name="Ambacheew D."/>
            <person name="Muzemil S."/>
            <person name="Studholme D.J."/>
        </authorList>
    </citation>
    <scope>NUCLEOTIDE SEQUENCE [LARGE SCALE GENOMIC DNA]</scope>
</reference>
<dbReference type="Proteomes" id="UP000287651">
    <property type="component" value="Unassembled WGS sequence"/>
</dbReference>
<evidence type="ECO:0000313" key="3">
    <source>
        <dbReference type="Proteomes" id="UP000287651"/>
    </source>
</evidence>
<feature type="non-terminal residue" evidence="2">
    <location>
        <position position="1"/>
    </location>
</feature>
<dbReference type="AlphaFoldDB" id="A0A426XGW5"/>
<evidence type="ECO:0000256" key="1">
    <source>
        <dbReference type="SAM" id="MobiDB-lite"/>
    </source>
</evidence>
<evidence type="ECO:0000313" key="2">
    <source>
        <dbReference type="EMBL" id="RRT38706.1"/>
    </source>
</evidence>